<dbReference type="InterPro" id="IPR010870">
    <property type="entry name" value="Porin_O/P"/>
</dbReference>
<feature type="signal peptide" evidence="1">
    <location>
        <begin position="1"/>
        <end position="27"/>
    </location>
</feature>
<dbReference type="KEGG" id="cmb:CSW64_20155"/>
<dbReference type="RefSeq" id="WP_099623781.1">
    <property type="nucleotide sequence ID" value="NZ_CP024201.1"/>
</dbReference>
<dbReference type="Proteomes" id="UP000228945">
    <property type="component" value="Chromosome"/>
</dbReference>
<dbReference type="InterPro" id="IPR023614">
    <property type="entry name" value="Porin_dom_sf"/>
</dbReference>
<dbReference type="Gene3D" id="2.40.160.10">
    <property type="entry name" value="Porin"/>
    <property type="match status" value="1"/>
</dbReference>
<proteinExistence type="predicted"/>
<feature type="chain" id="PRO_5013729756" evidence="1">
    <location>
        <begin position="28"/>
        <end position="429"/>
    </location>
</feature>
<keyword evidence="1" id="KW-0732">Signal</keyword>
<sequence length="429" mass="46136">MKTKTSLVCGSALGALMALALASGAQAQETTTSWKGAPQFSNDGVSFKVRGRVLLDAVFQDIDRETGADFSTRAVRGRQVFLGVEGQLNNYFAYKVEGGAVNGGAWAWDDVVIEYKPTDTASIMFGNIKAAGLENLTSTRFTTFMDRGAFGEIGPDSYVLSAVLKMNGTNWTATGAVQGDTINNADLTTAATNAPDVEERLGFTGRVSFAPILEDENKVHLAAFARYRDHGSEAAFSYATRPNTAFGNRYVNTGAVGDKDTMWGVEGAWVFKNFSVQGEYANIDVDRFVGTGSVSAGADPSVKVGYAFVSFWPTGEMRNYDAAKGEFGRPKILNPVTAGGWGGVELAVRYDYADLSDAYDTASTAAAKTLSQDAGKYTAWTLGVNYYPTPYVRFQANYTKSKNELPVLVPGTGRDVDADTLQFRAQLDF</sequence>
<dbReference type="Pfam" id="PF07396">
    <property type="entry name" value="Porin_O_P"/>
    <property type="match status" value="1"/>
</dbReference>
<evidence type="ECO:0000313" key="3">
    <source>
        <dbReference type="Proteomes" id="UP000228945"/>
    </source>
</evidence>
<keyword evidence="3" id="KW-1185">Reference proteome</keyword>
<dbReference type="EMBL" id="CP024201">
    <property type="protein sequence ID" value="ATQ44533.1"/>
    <property type="molecule type" value="Genomic_DNA"/>
</dbReference>
<evidence type="ECO:0000256" key="1">
    <source>
        <dbReference type="SAM" id="SignalP"/>
    </source>
</evidence>
<dbReference type="AlphaFoldDB" id="A0A2D2B2Q0"/>
<name>A0A2D2B2Q0_9CAUL</name>
<dbReference type="OrthoDB" id="7217987at2"/>
<protein>
    <submittedName>
        <fullName evidence="2">Porin</fullName>
    </submittedName>
</protein>
<reference evidence="2 3" key="1">
    <citation type="submission" date="2017-10" db="EMBL/GenBank/DDBJ databases">
        <title>Genome sequence of Caulobacter mirabilis FWC38.</title>
        <authorList>
            <person name="Fiebig A."/>
            <person name="Crosson S."/>
        </authorList>
    </citation>
    <scope>NUCLEOTIDE SEQUENCE [LARGE SCALE GENOMIC DNA]</scope>
    <source>
        <strain evidence="2 3">FWC 38</strain>
    </source>
</reference>
<accession>A0A2D2B2Q0</accession>
<gene>
    <name evidence="2" type="ORF">CSW64_20155</name>
</gene>
<organism evidence="2 3">
    <name type="scientific">Caulobacter mirabilis</name>
    <dbReference type="NCBI Taxonomy" id="69666"/>
    <lineage>
        <taxon>Bacteria</taxon>
        <taxon>Pseudomonadati</taxon>
        <taxon>Pseudomonadota</taxon>
        <taxon>Alphaproteobacteria</taxon>
        <taxon>Caulobacterales</taxon>
        <taxon>Caulobacteraceae</taxon>
        <taxon>Caulobacter</taxon>
    </lineage>
</organism>
<evidence type="ECO:0000313" key="2">
    <source>
        <dbReference type="EMBL" id="ATQ44533.1"/>
    </source>
</evidence>
<dbReference type="SUPFAM" id="SSF56935">
    <property type="entry name" value="Porins"/>
    <property type="match status" value="1"/>
</dbReference>